<comment type="similarity">
    <text evidence="11 12">Belongs to the TonB-dependent receptor family.</text>
</comment>
<dbReference type="PANTHER" id="PTHR32552">
    <property type="entry name" value="FERRICHROME IRON RECEPTOR-RELATED"/>
    <property type="match status" value="1"/>
</dbReference>
<evidence type="ECO:0000256" key="1">
    <source>
        <dbReference type="ARBA" id="ARBA00004571"/>
    </source>
</evidence>
<reference evidence="16 17" key="1">
    <citation type="submission" date="2017-09" db="EMBL/GenBank/DDBJ databases">
        <title>The Catabolism of 3,6-Dichlorosalicylic acid is Initiated by the Cytochrome P450 Monooxygenase DsmABC in Rhizorhabdus dicambivorans Ndbn-20.</title>
        <authorList>
            <person name="Na L."/>
        </authorList>
    </citation>
    <scope>NUCLEOTIDE SEQUENCE [LARGE SCALE GENOMIC DNA]</scope>
    <source>
        <strain evidence="16 17">Ndbn-20m</strain>
    </source>
</reference>
<sequence length="731" mass="79364">MKLMGTRRTAPLRFALFAFPLTTAAPAWAQPAEEAERLGEIVVTAQKRSENLQTVPIAITAIPAERLERQAVTNTADLARYVPGLLIGKSLFAGQTYFRGIGQGITIPGAESPIATYIDGIYLAAPSLAVFDLNNVEQVAVLKGPQSTLFGRNATGGLIQITTRAPSDTPAARAEIGYGRFATLTGKALLSGPVAPDLAASLSFTGKHRAHGPVFNRFTGRHLLDEKSWSLQNRWRWTPGALTADLNLIHGDYRNLPGSVAGIFPGHLAQDGATRYLGYRTVSNRVDGPNATRSSIASLKTGYVLDGVTVSNQIAYAHFRGKSVIDQSGTAGRPNPNNVAAFLPDAIGTSRTWTDELQLQTPTDRWLQATAGAFYLHNVSLARATNRFDETFFSSYRIRLETESISAFGQITAAIADPTRITLGLRYTSDRRAISGTTVPATVPNPAIPTHKTWSRPTWRAAIDHRFTPEVMAYASWTRGFRSGSFTTTALNIPPAAPETVDAYEAGVKSELWDRRIRFNLTGFVYDYRDIQLRALRGTVVDIFNAARARIHGGEAEVEAALGGGLRLTGGVQLLDATYRDFPNGVANVPSPLPVVPAGCTGPRSPVNGGVVRLICDLSGNRMVKSPKFSANAAIDYERSFGWGTILLSIADSYSSGYYFEPDNRLRQPAYHWVDASIRWRSPDRRWSASLWGTNLANERVYDSALTGIGSYIYRPGSPVSYGVTMGVALF</sequence>
<evidence type="ECO:0000259" key="14">
    <source>
        <dbReference type="Pfam" id="PF00593"/>
    </source>
</evidence>
<dbReference type="InterPro" id="IPR036942">
    <property type="entry name" value="Beta-barrel_TonB_sf"/>
</dbReference>
<keyword evidence="3 11" id="KW-1134">Transmembrane beta strand</keyword>
<evidence type="ECO:0000256" key="13">
    <source>
        <dbReference type="SAM" id="SignalP"/>
    </source>
</evidence>
<evidence type="ECO:0000256" key="12">
    <source>
        <dbReference type="RuleBase" id="RU003357"/>
    </source>
</evidence>
<dbReference type="OrthoDB" id="7051185at2"/>
<dbReference type="Pfam" id="PF07715">
    <property type="entry name" value="Plug"/>
    <property type="match status" value="1"/>
</dbReference>
<feature type="domain" description="TonB-dependent receptor-like beta-barrel" evidence="14">
    <location>
        <begin position="287"/>
        <end position="696"/>
    </location>
</feature>
<evidence type="ECO:0000313" key="17">
    <source>
        <dbReference type="Proteomes" id="UP000218934"/>
    </source>
</evidence>
<keyword evidence="9 11" id="KW-0472">Membrane</keyword>
<dbReference type="EMBL" id="NWUF01000004">
    <property type="protein sequence ID" value="PCE43190.1"/>
    <property type="molecule type" value="Genomic_DNA"/>
</dbReference>
<dbReference type="InterPro" id="IPR000531">
    <property type="entry name" value="Beta-barrel_TonB"/>
</dbReference>
<keyword evidence="8 12" id="KW-0798">TonB box</keyword>
<feature type="chain" id="PRO_5013217931" evidence="13">
    <location>
        <begin position="30"/>
        <end position="731"/>
    </location>
</feature>
<dbReference type="GO" id="GO:0009279">
    <property type="term" value="C:cell outer membrane"/>
    <property type="evidence" value="ECO:0007669"/>
    <property type="project" value="UniProtKB-SubCell"/>
</dbReference>
<feature type="signal peptide" evidence="13">
    <location>
        <begin position="1"/>
        <end position="29"/>
    </location>
</feature>
<keyword evidence="7" id="KW-0406">Ion transport</keyword>
<dbReference type="PANTHER" id="PTHR32552:SF81">
    <property type="entry name" value="TONB-DEPENDENT OUTER MEMBRANE RECEPTOR"/>
    <property type="match status" value="1"/>
</dbReference>
<evidence type="ECO:0000256" key="10">
    <source>
        <dbReference type="ARBA" id="ARBA00023237"/>
    </source>
</evidence>
<feature type="domain" description="TonB-dependent receptor plug" evidence="15">
    <location>
        <begin position="52"/>
        <end position="157"/>
    </location>
</feature>
<dbReference type="KEGG" id="rdi:CMV14_00210"/>
<dbReference type="SUPFAM" id="SSF56935">
    <property type="entry name" value="Porins"/>
    <property type="match status" value="1"/>
</dbReference>
<evidence type="ECO:0000256" key="3">
    <source>
        <dbReference type="ARBA" id="ARBA00022452"/>
    </source>
</evidence>
<dbReference type="InterPro" id="IPR012910">
    <property type="entry name" value="Plug_dom"/>
</dbReference>
<name>A0A2A4FY99_9SPHN</name>
<evidence type="ECO:0000259" key="15">
    <source>
        <dbReference type="Pfam" id="PF07715"/>
    </source>
</evidence>
<dbReference type="Pfam" id="PF00593">
    <property type="entry name" value="TonB_dep_Rec_b-barrel"/>
    <property type="match status" value="1"/>
</dbReference>
<evidence type="ECO:0000256" key="6">
    <source>
        <dbReference type="ARBA" id="ARBA00023004"/>
    </source>
</evidence>
<keyword evidence="5 11" id="KW-0812">Transmembrane</keyword>
<protein>
    <submittedName>
        <fullName evidence="16">TonB-dependent receptor</fullName>
    </submittedName>
</protein>
<accession>A0A2A4FY99</accession>
<gene>
    <name evidence="16" type="ORF">COO09_05245</name>
</gene>
<keyword evidence="16" id="KW-0675">Receptor</keyword>
<evidence type="ECO:0000256" key="2">
    <source>
        <dbReference type="ARBA" id="ARBA00022448"/>
    </source>
</evidence>
<comment type="caution">
    <text evidence="16">The sequence shown here is derived from an EMBL/GenBank/DDBJ whole genome shotgun (WGS) entry which is preliminary data.</text>
</comment>
<dbReference type="PROSITE" id="PS52016">
    <property type="entry name" value="TONB_DEPENDENT_REC_3"/>
    <property type="match status" value="1"/>
</dbReference>
<keyword evidence="4" id="KW-0410">Iron transport</keyword>
<keyword evidence="17" id="KW-1185">Reference proteome</keyword>
<evidence type="ECO:0000256" key="8">
    <source>
        <dbReference type="ARBA" id="ARBA00023077"/>
    </source>
</evidence>
<dbReference type="InterPro" id="IPR039426">
    <property type="entry name" value="TonB-dep_rcpt-like"/>
</dbReference>
<keyword evidence="10 11" id="KW-0998">Cell outer membrane</keyword>
<dbReference type="Proteomes" id="UP000218934">
    <property type="component" value="Unassembled WGS sequence"/>
</dbReference>
<keyword evidence="2 11" id="KW-0813">Transport</keyword>
<comment type="subcellular location">
    <subcellularLocation>
        <location evidence="1 11">Cell outer membrane</location>
        <topology evidence="1 11">Multi-pass membrane protein</topology>
    </subcellularLocation>
</comment>
<evidence type="ECO:0000313" key="16">
    <source>
        <dbReference type="EMBL" id="PCE43190.1"/>
    </source>
</evidence>
<evidence type="ECO:0000256" key="5">
    <source>
        <dbReference type="ARBA" id="ARBA00022692"/>
    </source>
</evidence>
<keyword evidence="6" id="KW-0408">Iron</keyword>
<dbReference type="AlphaFoldDB" id="A0A2A4FY99"/>
<keyword evidence="13" id="KW-0732">Signal</keyword>
<dbReference type="Gene3D" id="2.40.170.20">
    <property type="entry name" value="TonB-dependent receptor, beta-barrel domain"/>
    <property type="match status" value="1"/>
</dbReference>
<organism evidence="16 17">
    <name type="scientific">Rhizorhabdus dicambivorans</name>
    <dbReference type="NCBI Taxonomy" id="1850238"/>
    <lineage>
        <taxon>Bacteria</taxon>
        <taxon>Pseudomonadati</taxon>
        <taxon>Pseudomonadota</taxon>
        <taxon>Alphaproteobacteria</taxon>
        <taxon>Sphingomonadales</taxon>
        <taxon>Sphingomonadaceae</taxon>
        <taxon>Rhizorhabdus</taxon>
    </lineage>
</organism>
<proteinExistence type="inferred from homology"/>
<evidence type="ECO:0000256" key="4">
    <source>
        <dbReference type="ARBA" id="ARBA00022496"/>
    </source>
</evidence>
<dbReference type="GO" id="GO:0006826">
    <property type="term" value="P:iron ion transport"/>
    <property type="evidence" value="ECO:0007669"/>
    <property type="project" value="UniProtKB-KW"/>
</dbReference>
<evidence type="ECO:0000256" key="11">
    <source>
        <dbReference type="PROSITE-ProRule" id="PRU01360"/>
    </source>
</evidence>
<evidence type="ECO:0000256" key="7">
    <source>
        <dbReference type="ARBA" id="ARBA00023065"/>
    </source>
</evidence>
<evidence type="ECO:0000256" key="9">
    <source>
        <dbReference type="ARBA" id="ARBA00023136"/>
    </source>
</evidence>
<dbReference type="CDD" id="cd01347">
    <property type="entry name" value="ligand_gated_channel"/>
    <property type="match status" value="1"/>
</dbReference>